<name>A0A918KDK1_9PROT</name>
<keyword evidence="5" id="KW-0269">Exonuclease</keyword>
<dbReference type="GO" id="GO:0003723">
    <property type="term" value="F:RNA binding"/>
    <property type="evidence" value="ECO:0007669"/>
    <property type="project" value="UniProtKB-KW"/>
</dbReference>
<dbReference type="InterPro" id="IPR011108">
    <property type="entry name" value="RMMBL"/>
</dbReference>
<evidence type="ECO:0000256" key="5">
    <source>
        <dbReference type="ARBA" id="ARBA00022839"/>
    </source>
</evidence>
<dbReference type="InterPro" id="IPR041636">
    <property type="entry name" value="RNase_J_C"/>
</dbReference>
<dbReference type="PANTHER" id="PTHR43694">
    <property type="entry name" value="RIBONUCLEASE J"/>
    <property type="match status" value="1"/>
</dbReference>
<keyword evidence="1" id="KW-0540">Nuclease</keyword>
<dbReference type="Pfam" id="PF17770">
    <property type="entry name" value="RNase_J_C"/>
    <property type="match status" value="1"/>
</dbReference>
<dbReference type="InterPro" id="IPR036866">
    <property type="entry name" value="RibonucZ/Hydroxyglut_hydro"/>
</dbReference>
<evidence type="ECO:0000256" key="1">
    <source>
        <dbReference type="ARBA" id="ARBA00022722"/>
    </source>
</evidence>
<evidence type="ECO:0000256" key="3">
    <source>
        <dbReference type="ARBA" id="ARBA00022801"/>
    </source>
</evidence>
<accession>A0A918KDK1</accession>
<keyword evidence="6" id="KW-0694">RNA-binding</keyword>
<dbReference type="CDD" id="cd07714">
    <property type="entry name" value="RNaseJ_MBL-fold"/>
    <property type="match status" value="1"/>
</dbReference>
<dbReference type="Proteomes" id="UP000600865">
    <property type="component" value="Unassembled WGS sequence"/>
</dbReference>
<evidence type="ECO:0000256" key="2">
    <source>
        <dbReference type="ARBA" id="ARBA00022723"/>
    </source>
</evidence>
<evidence type="ECO:0000259" key="7">
    <source>
        <dbReference type="SMART" id="SM00849"/>
    </source>
</evidence>
<dbReference type="AlphaFoldDB" id="A0A918KDK1"/>
<dbReference type="Pfam" id="PF07521">
    <property type="entry name" value="RMMBL"/>
    <property type="match status" value="1"/>
</dbReference>
<protein>
    <submittedName>
        <fullName evidence="8">MBL fold hydrolase</fullName>
    </submittedName>
</protein>
<reference evidence="8 9" key="1">
    <citation type="journal article" date="2014" name="Int. J. Syst. Evol. Microbiol.">
        <title>Complete genome sequence of Corynebacterium casei LMG S-19264T (=DSM 44701T), isolated from a smear-ripened cheese.</title>
        <authorList>
            <consortium name="US DOE Joint Genome Institute (JGI-PGF)"/>
            <person name="Walter F."/>
            <person name="Albersmeier A."/>
            <person name="Kalinowski J."/>
            <person name="Ruckert C."/>
        </authorList>
    </citation>
    <scope>NUCLEOTIDE SEQUENCE [LARGE SCALE GENOMIC DNA]</scope>
    <source>
        <strain evidence="8 9">KCTC 23968</strain>
    </source>
</reference>
<evidence type="ECO:0000256" key="6">
    <source>
        <dbReference type="ARBA" id="ARBA00022884"/>
    </source>
</evidence>
<proteinExistence type="predicted"/>
<dbReference type="SUPFAM" id="SSF56281">
    <property type="entry name" value="Metallo-hydrolase/oxidoreductase"/>
    <property type="match status" value="1"/>
</dbReference>
<dbReference type="Pfam" id="PF22505">
    <property type="entry name" value="RNase_J_b_CASP"/>
    <property type="match status" value="1"/>
</dbReference>
<keyword evidence="9" id="KW-1185">Reference proteome</keyword>
<dbReference type="EMBL" id="BMYV01000001">
    <property type="protein sequence ID" value="GGX57590.1"/>
    <property type="molecule type" value="Genomic_DNA"/>
</dbReference>
<dbReference type="InterPro" id="IPR042173">
    <property type="entry name" value="RNase_J_2"/>
</dbReference>
<dbReference type="RefSeq" id="WP_189580436.1">
    <property type="nucleotide sequence ID" value="NZ_BMYV01000001.1"/>
</dbReference>
<dbReference type="GO" id="GO:0046872">
    <property type="term" value="F:metal ion binding"/>
    <property type="evidence" value="ECO:0007669"/>
    <property type="project" value="UniProtKB-KW"/>
</dbReference>
<dbReference type="InterPro" id="IPR001279">
    <property type="entry name" value="Metallo-B-lactamas"/>
</dbReference>
<sequence>MTKNKNQDELVFLPLGGSGEIGMNLNMFGFGPEHNRKWIIVDIGVTFGNADTPGVDIIMPNIDFIEQNRKDILGIILTHAHEDHMGALARLWDRIRCPVWATPFTMYLVKDRLAEVGLLDDVPLNMVELGGKIEIGPFDIDLITLTHSIPEPNALAIRTPLGTILHTGDWKIDANPQIGEPVDEKALRALGDEGVLTMICDSTNVFSPGEAGSEEGVREELIKLIGEYKGKGIAVASFASNVARMESVMMAAKANNRSVCLMGRSMKRMTAAAKSIGLLSETGVLLSEDEAQAMSPGNVLYLCTGSQGEPRAALSRIAHGEHRTLKFKKGDVVVFSSKIIPGNEKGIFALQNALADDGVEIITEKMRDIHVSGHPCRDELARMYEWVRPQTAVPVHGERRHLLEHAKLAKTFGVKRTYAPRNGEMILLAPQGPEVIDIVASGRLHQDGKDIVGATDDGLRLRRKMAYAGHVSVSLVVDHKGKLISGPEPRVSGFPEGHKGKLMDQLLDAIADSAEAAFNSLAPRAKKDEDAIEDRVSAKVKRLVRDRTGKRALVEVVAHKVK</sequence>
<dbReference type="Gene3D" id="3.40.50.10710">
    <property type="entry name" value="Metallo-hydrolase/oxidoreductase"/>
    <property type="match status" value="1"/>
</dbReference>
<evidence type="ECO:0000313" key="8">
    <source>
        <dbReference type="EMBL" id="GGX57590.1"/>
    </source>
</evidence>
<evidence type="ECO:0000256" key="4">
    <source>
        <dbReference type="ARBA" id="ARBA00022833"/>
    </source>
</evidence>
<dbReference type="Gene3D" id="3.10.20.580">
    <property type="match status" value="1"/>
</dbReference>
<keyword evidence="3 8" id="KW-0378">Hydrolase</keyword>
<dbReference type="Pfam" id="PF00753">
    <property type="entry name" value="Lactamase_B"/>
    <property type="match status" value="1"/>
</dbReference>
<gene>
    <name evidence="8" type="ORF">GCM10011309_03240</name>
</gene>
<keyword evidence="2" id="KW-0479">Metal-binding</keyword>
<dbReference type="SMART" id="SM00849">
    <property type="entry name" value="Lactamase_B"/>
    <property type="match status" value="1"/>
</dbReference>
<keyword evidence="4" id="KW-0862">Zinc</keyword>
<organism evidence="8 9">
    <name type="scientific">Litorimonas cladophorae</name>
    <dbReference type="NCBI Taxonomy" id="1220491"/>
    <lineage>
        <taxon>Bacteria</taxon>
        <taxon>Pseudomonadati</taxon>
        <taxon>Pseudomonadota</taxon>
        <taxon>Alphaproteobacteria</taxon>
        <taxon>Maricaulales</taxon>
        <taxon>Robiginitomaculaceae</taxon>
    </lineage>
</organism>
<comment type="caution">
    <text evidence="8">The sequence shown here is derived from an EMBL/GenBank/DDBJ whole genome shotgun (WGS) entry which is preliminary data.</text>
</comment>
<dbReference type="Gene3D" id="3.60.15.10">
    <property type="entry name" value="Ribonuclease Z/Hydroxyacylglutathione hydrolase-like"/>
    <property type="match status" value="1"/>
</dbReference>
<evidence type="ECO:0000313" key="9">
    <source>
        <dbReference type="Proteomes" id="UP000600865"/>
    </source>
</evidence>
<feature type="domain" description="Metallo-beta-lactamase" evidence="7">
    <location>
        <begin position="24"/>
        <end position="228"/>
    </location>
</feature>
<dbReference type="InterPro" id="IPR055132">
    <property type="entry name" value="RNase_J_b_CASP"/>
</dbReference>
<dbReference type="GO" id="GO:0004527">
    <property type="term" value="F:exonuclease activity"/>
    <property type="evidence" value="ECO:0007669"/>
    <property type="project" value="UniProtKB-KW"/>
</dbReference>
<dbReference type="PANTHER" id="PTHR43694:SF1">
    <property type="entry name" value="RIBONUCLEASE J"/>
    <property type="match status" value="1"/>
</dbReference>